<protein>
    <submittedName>
        <fullName evidence="2">Uncharacterized protein</fullName>
    </submittedName>
</protein>
<gene>
    <name evidence="2" type="ORF">Spa11_24370</name>
</gene>
<feature type="transmembrane region" description="Helical" evidence="1">
    <location>
        <begin position="214"/>
        <end position="240"/>
    </location>
</feature>
<dbReference type="Proteomes" id="UP000316426">
    <property type="component" value="Chromosome"/>
</dbReference>
<keyword evidence="1" id="KW-0812">Transmembrane</keyword>
<dbReference type="KEGG" id="bmei:Spa11_24370"/>
<evidence type="ECO:0000256" key="1">
    <source>
        <dbReference type="SAM" id="Phobius"/>
    </source>
</evidence>
<organism evidence="2 3">
    <name type="scientific">Botrimarina mediterranea</name>
    <dbReference type="NCBI Taxonomy" id="2528022"/>
    <lineage>
        <taxon>Bacteria</taxon>
        <taxon>Pseudomonadati</taxon>
        <taxon>Planctomycetota</taxon>
        <taxon>Planctomycetia</taxon>
        <taxon>Pirellulales</taxon>
        <taxon>Lacipirellulaceae</taxon>
        <taxon>Botrimarina</taxon>
    </lineage>
</organism>
<keyword evidence="3" id="KW-1185">Reference proteome</keyword>
<keyword evidence="1" id="KW-1133">Transmembrane helix</keyword>
<dbReference type="RefSeq" id="WP_145112466.1">
    <property type="nucleotide sequence ID" value="NZ_CP036349.1"/>
</dbReference>
<name>A0A518K8Y8_9BACT</name>
<reference evidence="2 3" key="1">
    <citation type="submission" date="2019-02" db="EMBL/GenBank/DDBJ databases">
        <title>Deep-cultivation of Planctomycetes and their phenomic and genomic characterization uncovers novel biology.</title>
        <authorList>
            <person name="Wiegand S."/>
            <person name="Jogler M."/>
            <person name="Boedeker C."/>
            <person name="Pinto D."/>
            <person name="Vollmers J."/>
            <person name="Rivas-Marin E."/>
            <person name="Kohn T."/>
            <person name="Peeters S.H."/>
            <person name="Heuer A."/>
            <person name="Rast P."/>
            <person name="Oberbeckmann S."/>
            <person name="Bunk B."/>
            <person name="Jeske O."/>
            <person name="Meyerdierks A."/>
            <person name="Storesund J.E."/>
            <person name="Kallscheuer N."/>
            <person name="Luecker S."/>
            <person name="Lage O.M."/>
            <person name="Pohl T."/>
            <person name="Merkel B.J."/>
            <person name="Hornburger P."/>
            <person name="Mueller R.-W."/>
            <person name="Bruemmer F."/>
            <person name="Labrenz M."/>
            <person name="Spormann A.M."/>
            <person name="Op den Camp H."/>
            <person name="Overmann J."/>
            <person name="Amann R."/>
            <person name="Jetten M.S.M."/>
            <person name="Mascher T."/>
            <person name="Medema M.H."/>
            <person name="Devos D.P."/>
            <person name="Kaster A.-K."/>
            <person name="Ovreas L."/>
            <person name="Rohde M."/>
            <person name="Galperin M.Y."/>
            <person name="Jogler C."/>
        </authorList>
    </citation>
    <scope>NUCLEOTIDE SEQUENCE [LARGE SCALE GENOMIC DNA]</scope>
    <source>
        <strain evidence="2 3">Spa11</strain>
    </source>
</reference>
<dbReference type="AlphaFoldDB" id="A0A518K8Y8"/>
<dbReference type="EMBL" id="CP036349">
    <property type="protein sequence ID" value="QDV74237.1"/>
    <property type="molecule type" value="Genomic_DNA"/>
</dbReference>
<proteinExistence type="predicted"/>
<evidence type="ECO:0000313" key="3">
    <source>
        <dbReference type="Proteomes" id="UP000316426"/>
    </source>
</evidence>
<keyword evidence="1" id="KW-0472">Membrane</keyword>
<accession>A0A518K8Y8</accession>
<sequence>MSTTPPKDAAVAHVARCLRLNPMWQADGVLASRAELHGVDAAKLNPYQAALDESARKQALRNKVYALRDEVWEAPIEEIRKKLNRLRLEGEPELAKLAVRLRVIVDAREELPRLTQHRDFNDDFFECFKQVLTGSVRQSAEMRERVAASFQDRRLKKRGVRMVTLLQREHPELAALEYEWLDYIIRHHAGYWNEAHYVMTKNVDIGEYYWQPHWAIVLLIWFTSPVGGTVWIAVSAVICVKRLVKAK</sequence>
<evidence type="ECO:0000313" key="2">
    <source>
        <dbReference type="EMBL" id="QDV74237.1"/>
    </source>
</evidence>